<evidence type="ECO:0000256" key="1">
    <source>
        <dbReference type="SAM" id="SignalP"/>
    </source>
</evidence>
<proteinExistence type="predicted"/>
<reference evidence="2 3" key="1">
    <citation type="submission" date="2023-07" db="EMBL/GenBank/DDBJ databases">
        <title>Citrobacter selenititolerans sp. nov., isolated from seleniferous soil.</title>
        <authorList>
            <person name="Zhang S."/>
            <person name="Li K."/>
            <person name="Peng J."/>
            <person name="Wang H."/>
            <person name="Sun J."/>
            <person name="Guo Y."/>
        </authorList>
    </citation>
    <scope>NUCLEOTIDE SEQUENCE [LARGE SCALE GENOMIC DNA]</scope>
    <source>
        <strain evidence="2 3">S2-9</strain>
    </source>
</reference>
<accession>A0ABT8PTE5</accession>
<feature type="signal peptide" evidence="1">
    <location>
        <begin position="1"/>
        <end position="20"/>
    </location>
</feature>
<comment type="caution">
    <text evidence="2">The sequence shown here is derived from an EMBL/GenBank/DDBJ whole genome shotgun (WGS) entry which is preliminary data.</text>
</comment>
<keyword evidence="3" id="KW-1185">Reference proteome</keyword>
<feature type="chain" id="PRO_5045408869" evidence="1">
    <location>
        <begin position="21"/>
        <end position="120"/>
    </location>
</feature>
<evidence type="ECO:0000313" key="3">
    <source>
        <dbReference type="Proteomes" id="UP001174867"/>
    </source>
</evidence>
<dbReference type="EMBL" id="JAUJYW010000003">
    <property type="protein sequence ID" value="MDN8599533.1"/>
    <property type="molecule type" value="Genomic_DNA"/>
</dbReference>
<gene>
    <name evidence="2" type="ORF">Q0A17_08950</name>
</gene>
<dbReference type="RefSeq" id="WP_301698360.1">
    <property type="nucleotide sequence ID" value="NZ_JAUJYW010000003.1"/>
</dbReference>
<name>A0ABT8PTE5_9ENTR</name>
<protein>
    <submittedName>
        <fullName evidence="2">Uncharacterized protein</fullName>
    </submittedName>
</protein>
<keyword evidence="1" id="KW-0732">Signal</keyword>
<evidence type="ECO:0000313" key="2">
    <source>
        <dbReference type="EMBL" id="MDN8599533.1"/>
    </source>
</evidence>
<organism evidence="2 3">
    <name type="scientific">Citrobacter enshiensis</name>
    <dbReference type="NCBI Taxonomy" id="2971264"/>
    <lineage>
        <taxon>Bacteria</taxon>
        <taxon>Pseudomonadati</taxon>
        <taxon>Pseudomonadota</taxon>
        <taxon>Gammaproteobacteria</taxon>
        <taxon>Enterobacterales</taxon>
        <taxon>Enterobacteriaceae</taxon>
        <taxon>Citrobacter</taxon>
    </lineage>
</organism>
<sequence length="120" mass="13004">MKTLIVSIVLATLATSPAFAISHSYRDKLAKSGCTQVEDAAGTCVNHQAVSDSQTIIKHYDGLKIIWKINESVTVDGKPAAVIESGGYGATWQQGIYKIITYKNHKIAVMKNDQFAGYAK</sequence>
<dbReference type="Proteomes" id="UP001174867">
    <property type="component" value="Unassembled WGS sequence"/>
</dbReference>